<keyword evidence="7" id="KW-0282">Flagellum</keyword>
<dbReference type="RefSeq" id="WP_284102732.1">
    <property type="nucleotide sequence ID" value="NZ_JARRAF010000037.1"/>
</dbReference>
<comment type="subcellular location">
    <subcellularLocation>
        <location evidence="1">Cytoplasm</location>
        <location evidence="1">Cytosol</location>
    </subcellularLocation>
</comment>
<gene>
    <name evidence="7" type="primary">fliT</name>
    <name evidence="7" type="ORF">PZA18_20445</name>
</gene>
<protein>
    <recommendedName>
        <fullName evidence="5">Flagellar protein FliT</fullName>
    </recommendedName>
</protein>
<evidence type="ECO:0000256" key="3">
    <source>
        <dbReference type="ARBA" id="ARBA00022795"/>
    </source>
</evidence>
<keyword evidence="4" id="KW-0143">Chaperone</keyword>
<keyword evidence="8" id="KW-1185">Reference proteome</keyword>
<dbReference type="InterPro" id="IPR008622">
    <property type="entry name" value="FliT"/>
</dbReference>
<name>A0ABT7E4W7_9NEIS</name>
<dbReference type="Pfam" id="PF05400">
    <property type="entry name" value="FliT"/>
    <property type="match status" value="1"/>
</dbReference>
<organism evidence="7 8">
    <name type="scientific">Parachitinimonas caeni</name>
    <dbReference type="NCBI Taxonomy" id="3031301"/>
    <lineage>
        <taxon>Bacteria</taxon>
        <taxon>Pseudomonadati</taxon>
        <taxon>Pseudomonadota</taxon>
        <taxon>Betaproteobacteria</taxon>
        <taxon>Neisseriales</taxon>
        <taxon>Chitinibacteraceae</taxon>
        <taxon>Parachitinimonas</taxon>
    </lineage>
</organism>
<keyword evidence="7" id="KW-0969">Cilium</keyword>
<dbReference type="EMBL" id="JARRAF010000037">
    <property type="protein sequence ID" value="MDK2126413.1"/>
    <property type="molecule type" value="Genomic_DNA"/>
</dbReference>
<evidence type="ECO:0000256" key="2">
    <source>
        <dbReference type="ARBA" id="ARBA00022490"/>
    </source>
</evidence>
<evidence type="ECO:0000256" key="6">
    <source>
        <dbReference type="SAM" id="Coils"/>
    </source>
</evidence>
<evidence type="ECO:0000313" key="8">
    <source>
        <dbReference type="Proteomes" id="UP001172778"/>
    </source>
</evidence>
<accession>A0ABT7E4W7</accession>
<dbReference type="Proteomes" id="UP001172778">
    <property type="component" value="Unassembled WGS sequence"/>
</dbReference>
<keyword evidence="3" id="KW-1005">Bacterial flagellum biogenesis</keyword>
<keyword evidence="2" id="KW-0963">Cytoplasm</keyword>
<proteinExistence type="predicted"/>
<sequence length="113" mass="12506">MAASEFSTTLAHHQQLLEATLSLLGVAREERWDDIEAAGVLQREALARIESQPAEPLSAEQRGQLNGLLQQIDHANQEALQRVEAWRLEVGDILQSFEQSRGNADRLSKAYGG</sequence>
<evidence type="ECO:0000313" key="7">
    <source>
        <dbReference type="EMBL" id="MDK2126413.1"/>
    </source>
</evidence>
<evidence type="ECO:0000256" key="4">
    <source>
        <dbReference type="ARBA" id="ARBA00023186"/>
    </source>
</evidence>
<evidence type="ECO:0000256" key="1">
    <source>
        <dbReference type="ARBA" id="ARBA00004514"/>
    </source>
</evidence>
<keyword evidence="6" id="KW-0175">Coiled coil</keyword>
<reference evidence="7" key="1">
    <citation type="submission" date="2023-03" db="EMBL/GenBank/DDBJ databases">
        <title>Chitinimonas shenzhenensis gen. nov., sp. nov., a novel member of family Burkholderiaceae isolated from activated sludge collected in Shen Zhen, China.</title>
        <authorList>
            <person name="Wang X."/>
        </authorList>
    </citation>
    <scope>NUCLEOTIDE SEQUENCE</scope>
    <source>
        <strain evidence="7">DQS-5</strain>
    </source>
</reference>
<keyword evidence="7" id="KW-0966">Cell projection</keyword>
<evidence type="ECO:0000256" key="5">
    <source>
        <dbReference type="ARBA" id="ARBA00093797"/>
    </source>
</evidence>
<feature type="coiled-coil region" evidence="6">
    <location>
        <begin position="58"/>
        <end position="89"/>
    </location>
</feature>
<comment type="caution">
    <text evidence="7">The sequence shown here is derived from an EMBL/GenBank/DDBJ whole genome shotgun (WGS) entry which is preliminary data.</text>
</comment>
<dbReference type="Gene3D" id="1.20.58.380">
    <property type="entry name" value="Flagellar protein flit"/>
    <property type="match status" value="1"/>
</dbReference>